<dbReference type="InterPro" id="IPR029063">
    <property type="entry name" value="SAM-dependent_MTases_sf"/>
</dbReference>
<keyword evidence="4 5" id="KW-0949">S-adenosyl-L-methionine</keyword>
<dbReference type="InterPro" id="IPR036804">
    <property type="entry name" value="CheR_N_sf"/>
</dbReference>
<keyword evidence="2 5" id="KW-0489">Methyltransferase</keyword>
<reference evidence="8" key="1">
    <citation type="journal article" date="2014" name="Int. J. Syst. Evol. Microbiol.">
        <title>Complete genome sequence of Corynebacterium casei LMG S-19264T (=DSM 44701T), isolated from a smear-ripened cheese.</title>
        <authorList>
            <consortium name="US DOE Joint Genome Institute (JGI-PGF)"/>
            <person name="Walter F."/>
            <person name="Albersmeier A."/>
            <person name="Kalinowski J."/>
            <person name="Ruckert C."/>
        </authorList>
    </citation>
    <scope>NUCLEOTIDE SEQUENCE</scope>
    <source>
        <strain evidence="8">CGMCC 1.15367</strain>
    </source>
</reference>
<feature type="domain" description="CheR-type methyltransferase" evidence="7">
    <location>
        <begin position="13"/>
        <end position="294"/>
    </location>
</feature>
<dbReference type="PROSITE" id="PS50123">
    <property type="entry name" value="CHER"/>
    <property type="match status" value="1"/>
</dbReference>
<dbReference type="GO" id="GO:0032259">
    <property type="term" value="P:methylation"/>
    <property type="evidence" value="ECO:0007669"/>
    <property type="project" value="UniProtKB-KW"/>
</dbReference>
<proteinExistence type="predicted"/>
<keyword evidence="3 5" id="KW-0808">Transferase</keyword>
<dbReference type="EMBL" id="BMIQ01000008">
    <property type="protein sequence ID" value="GGE17895.1"/>
    <property type="molecule type" value="Genomic_DNA"/>
</dbReference>
<protein>
    <recommendedName>
        <fullName evidence="5">Chemotaxis protein methyltransferase</fullName>
        <ecNumber evidence="5">2.1.1.80</ecNumber>
    </recommendedName>
</protein>
<dbReference type="PANTHER" id="PTHR24422">
    <property type="entry name" value="CHEMOTAXIS PROTEIN METHYLTRANSFERASE"/>
    <property type="match status" value="1"/>
</dbReference>
<evidence type="ECO:0000256" key="1">
    <source>
        <dbReference type="ARBA" id="ARBA00001541"/>
    </source>
</evidence>
<reference evidence="8" key="2">
    <citation type="submission" date="2020-09" db="EMBL/GenBank/DDBJ databases">
        <authorList>
            <person name="Sun Q."/>
            <person name="Zhou Y."/>
        </authorList>
    </citation>
    <scope>NUCLEOTIDE SEQUENCE</scope>
    <source>
        <strain evidence="8">CGMCC 1.15367</strain>
    </source>
</reference>
<evidence type="ECO:0000256" key="5">
    <source>
        <dbReference type="PIRNR" id="PIRNR000410"/>
    </source>
</evidence>
<keyword evidence="9" id="KW-1185">Reference proteome</keyword>
<accession>A0A916ZXX3</accession>
<dbReference type="InterPro" id="IPR050903">
    <property type="entry name" value="Bact_Chemotaxis_MeTrfase"/>
</dbReference>
<evidence type="ECO:0000256" key="4">
    <source>
        <dbReference type="ARBA" id="ARBA00022691"/>
    </source>
</evidence>
<dbReference type="InterPro" id="IPR026024">
    <property type="entry name" value="Chemotaxis_MeTrfase_CheR"/>
</dbReference>
<comment type="caution">
    <text evidence="8">The sequence shown here is derived from an EMBL/GenBank/DDBJ whole genome shotgun (WGS) entry which is preliminary data.</text>
</comment>
<name>A0A916ZXX3_9HYPH</name>
<dbReference type="PANTHER" id="PTHR24422:SF19">
    <property type="entry name" value="CHEMOTAXIS PROTEIN METHYLTRANSFERASE"/>
    <property type="match status" value="1"/>
</dbReference>
<feature type="binding site" evidence="6">
    <location>
        <position position="134"/>
    </location>
    <ligand>
        <name>S-adenosyl-L-methionine</name>
        <dbReference type="ChEBI" id="CHEBI:59789"/>
    </ligand>
</feature>
<feature type="binding site" evidence="6">
    <location>
        <position position="160"/>
    </location>
    <ligand>
        <name>S-adenosyl-L-methionine</name>
        <dbReference type="ChEBI" id="CHEBI:59789"/>
    </ligand>
</feature>
<dbReference type="SUPFAM" id="SSF47757">
    <property type="entry name" value="Chemotaxis receptor methyltransferase CheR, N-terminal domain"/>
    <property type="match status" value="1"/>
</dbReference>
<dbReference type="PIRSF" id="PIRSF000410">
    <property type="entry name" value="CheR"/>
    <property type="match status" value="1"/>
</dbReference>
<evidence type="ECO:0000256" key="3">
    <source>
        <dbReference type="ARBA" id="ARBA00022679"/>
    </source>
</evidence>
<feature type="binding site" evidence="6">
    <location>
        <begin position="220"/>
        <end position="221"/>
    </location>
    <ligand>
        <name>S-adenosyl-L-methionine</name>
        <dbReference type="ChEBI" id="CHEBI:59789"/>
    </ligand>
</feature>
<sequence length="297" mass="33514">MLNTKARSSERPAVDGEFLLTEADFDTIARILHEDAGILIPPSKTTLVYSRLAKRLRALGLGSFRDYCALIAGESGAGERMTMMAALTTNVTSFFRENHHFEHLRSHLLPPLLANAKRGGRVRIWSAGCSNGHEPYSIALTILSMMPDAAEYDVRVLASDIDPNVVAFGRAGIYDEDAIAAVPQELRRRWFSETRGGGGDTRRFEVDEALRTIVSFRELNLIGDWPMKGRFNAIFCRNVTIYFDQPTRERIWRRFCDYMEPGAWLYIGHSERLTGPCQTFLSYEGTTAYRFQSGDGR</sequence>
<dbReference type="AlphaFoldDB" id="A0A916ZXX3"/>
<dbReference type="GO" id="GO:0008983">
    <property type="term" value="F:protein-glutamate O-methyltransferase activity"/>
    <property type="evidence" value="ECO:0007669"/>
    <property type="project" value="UniProtKB-EC"/>
</dbReference>
<comment type="catalytic activity">
    <reaction evidence="1 5">
        <text>L-glutamyl-[protein] + S-adenosyl-L-methionine = [protein]-L-glutamate 5-O-methyl ester + S-adenosyl-L-homocysteine</text>
        <dbReference type="Rhea" id="RHEA:24452"/>
        <dbReference type="Rhea" id="RHEA-COMP:10208"/>
        <dbReference type="Rhea" id="RHEA-COMP:10311"/>
        <dbReference type="ChEBI" id="CHEBI:29973"/>
        <dbReference type="ChEBI" id="CHEBI:57856"/>
        <dbReference type="ChEBI" id="CHEBI:59789"/>
        <dbReference type="ChEBI" id="CHEBI:82795"/>
        <dbReference type="EC" id="2.1.1.80"/>
    </reaction>
</comment>
<dbReference type="Gene3D" id="1.10.155.10">
    <property type="entry name" value="Chemotaxis receptor methyltransferase CheR, N-terminal domain"/>
    <property type="match status" value="1"/>
</dbReference>
<dbReference type="Gene3D" id="3.40.50.150">
    <property type="entry name" value="Vaccinia Virus protein VP39"/>
    <property type="match status" value="1"/>
</dbReference>
<evidence type="ECO:0000256" key="2">
    <source>
        <dbReference type="ARBA" id="ARBA00022603"/>
    </source>
</evidence>
<feature type="binding site" evidence="6">
    <location>
        <begin position="237"/>
        <end position="238"/>
    </location>
    <ligand>
        <name>S-adenosyl-L-methionine</name>
        <dbReference type="ChEBI" id="CHEBI:59789"/>
    </ligand>
</feature>
<dbReference type="InterPro" id="IPR022642">
    <property type="entry name" value="CheR_C"/>
</dbReference>
<dbReference type="SUPFAM" id="SSF53335">
    <property type="entry name" value="S-adenosyl-L-methionine-dependent methyltransferases"/>
    <property type="match status" value="1"/>
</dbReference>
<evidence type="ECO:0000259" key="7">
    <source>
        <dbReference type="PROSITE" id="PS50123"/>
    </source>
</evidence>
<dbReference type="EC" id="2.1.1.80" evidence="5"/>
<dbReference type="InterPro" id="IPR000780">
    <property type="entry name" value="CheR_MeTrfase"/>
</dbReference>
<evidence type="ECO:0000313" key="9">
    <source>
        <dbReference type="Proteomes" id="UP000644699"/>
    </source>
</evidence>
<dbReference type="SMART" id="SM00138">
    <property type="entry name" value="MeTrc"/>
    <property type="match status" value="1"/>
</dbReference>
<organism evidence="8 9">
    <name type="scientific">Aureimonas endophytica</name>
    <dbReference type="NCBI Taxonomy" id="2027858"/>
    <lineage>
        <taxon>Bacteria</taxon>
        <taxon>Pseudomonadati</taxon>
        <taxon>Pseudomonadota</taxon>
        <taxon>Alphaproteobacteria</taxon>
        <taxon>Hyphomicrobiales</taxon>
        <taxon>Aurantimonadaceae</taxon>
        <taxon>Aureimonas</taxon>
    </lineage>
</organism>
<dbReference type="PRINTS" id="PR00996">
    <property type="entry name" value="CHERMTFRASE"/>
</dbReference>
<evidence type="ECO:0000256" key="6">
    <source>
        <dbReference type="PIRSR" id="PIRSR000410-1"/>
    </source>
</evidence>
<feature type="binding site" evidence="6">
    <location>
        <position position="90"/>
    </location>
    <ligand>
        <name>S-adenosyl-L-methionine</name>
        <dbReference type="ChEBI" id="CHEBI:59789"/>
    </ligand>
</feature>
<dbReference type="InterPro" id="IPR022641">
    <property type="entry name" value="CheR_N"/>
</dbReference>
<feature type="binding site" evidence="6">
    <location>
        <position position="92"/>
    </location>
    <ligand>
        <name>S-adenosyl-L-methionine</name>
        <dbReference type="ChEBI" id="CHEBI:59789"/>
    </ligand>
</feature>
<evidence type="ECO:0000313" key="8">
    <source>
        <dbReference type="EMBL" id="GGE17895.1"/>
    </source>
</evidence>
<dbReference type="Pfam" id="PF01739">
    <property type="entry name" value="CheR"/>
    <property type="match status" value="1"/>
</dbReference>
<comment type="function">
    <text evidence="5">Methylation of the membrane-bound methyl-accepting chemotaxis proteins (MCP) to form gamma-glutamyl methyl ester residues in MCP.</text>
</comment>
<dbReference type="Proteomes" id="UP000644699">
    <property type="component" value="Unassembled WGS sequence"/>
</dbReference>
<gene>
    <name evidence="8" type="primary">cheR</name>
    <name evidence="8" type="ORF">GCM10011390_41340</name>
</gene>
<feature type="binding site" evidence="6">
    <location>
        <position position="96"/>
    </location>
    <ligand>
        <name>S-adenosyl-L-methionine</name>
        <dbReference type="ChEBI" id="CHEBI:59789"/>
    </ligand>
</feature>
<dbReference type="Pfam" id="PF03705">
    <property type="entry name" value="CheR_N"/>
    <property type="match status" value="1"/>
</dbReference>